<reference evidence="1 2" key="1">
    <citation type="journal article" date="2014" name="Genome Biol. Evol.">
        <title>The genome of the myxosporean Thelohanellus kitauei shows adaptations to nutrient acquisition within its fish host.</title>
        <authorList>
            <person name="Yang Y."/>
            <person name="Xiong J."/>
            <person name="Zhou Z."/>
            <person name="Huo F."/>
            <person name="Miao W."/>
            <person name="Ran C."/>
            <person name="Liu Y."/>
            <person name="Zhang J."/>
            <person name="Feng J."/>
            <person name="Wang M."/>
            <person name="Wang M."/>
            <person name="Wang L."/>
            <person name="Yao B."/>
        </authorList>
    </citation>
    <scope>NUCLEOTIDE SEQUENCE [LARGE SCALE GENOMIC DNA]</scope>
    <source>
        <strain evidence="1">Wuqing</strain>
    </source>
</reference>
<comment type="caution">
    <text evidence="1">The sequence shown here is derived from an EMBL/GenBank/DDBJ whole genome shotgun (WGS) entry which is preliminary data.</text>
</comment>
<gene>
    <name evidence="1" type="ORF">RF11_06497</name>
</gene>
<protein>
    <submittedName>
        <fullName evidence="1">Uncharacterized protein</fullName>
    </submittedName>
</protein>
<name>A0A0C2JBE7_THEKT</name>
<dbReference type="AlphaFoldDB" id="A0A0C2JBE7"/>
<dbReference type="EMBL" id="JWZT01000012">
    <property type="protein sequence ID" value="KII75184.1"/>
    <property type="molecule type" value="Genomic_DNA"/>
</dbReference>
<dbReference type="Proteomes" id="UP000031668">
    <property type="component" value="Unassembled WGS sequence"/>
</dbReference>
<keyword evidence="2" id="KW-1185">Reference proteome</keyword>
<evidence type="ECO:0000313" key="2">
    <source>
        <dbReference type="Proteomes" id="UP000031668"/>
    </source>
</evidence>
<organism evidence="1 2">
    <name type="scientific">Thelohanellus kitauei</name>
    <name type="common">Myxosporean</name>
    <dbReference type="NCBI Taxonomy" id="669202"/>
    <lineage>
        <taxon>Eukaryota</taxon>
        <taxon>Metazoa</taxon>
        <taxon>Cnidaria</taxon>
        <taxon>Myxozoa</taxon>
        <taxon>Myxosporea</taxon>
        <taxon>Bivalvulida</taxon>
        <taxon>Platysporina</taxon>
        <taxon>Myxobolidae</taxon>
        <taxon>Thelohanellus</taxon>
    </lineage>
</organism>
<accession>A0A0C2JBE7</accession>
<sequence>MNGVQEIPLRVYDHIRKIHRKFESVKTFNGTLLHGLYIYLTCGNVCRKLPLSGSTPGLAPDSPLLEVTNFASALYGNGTKAEFVRSEETAVRRGIQSQKMKSDHIPSLEKSRYHLINLRLVLRVRNTLAYIKEDFVRVQADFER</sequence>
<evidence type="ECO:0000313" key="1">
    <source>
        <dbReference type="EMBL" id="KII75184.1"/>
    </source>
</evidence>
<proteinExistence type="predicted"/>